<dbReference type="OrthoDB" id="9805017at2"/>
<dbReference type="Gene3D" id="2.60.40.10">
    <property type="entry name" value="Immunoglobulins"/>
    <property type="match status" value="1"/>
</dbReference>
<dbReference type="EMBL" id="LT629779">
    <property type="protein sequence ID" value="SDT51681.1"/>
    <property type="molecule type" value="Genomic_DNA"/>
</dbReference>
<protein>
    <submittedName>
        <fullName evidence="2">Uncharacterized protein</fullName>
    </submittedName>
</protein>
<evidence type="ECO:0000313" key="2">
    <source>
        <dbReference type="EMBL" id="SDT51681.1"/>
    </source>
</evidence>
<evidence type="ECO:0000256" key="1">
    <source>
        <dbReference type="SAM" id="MobiDB-lite"/>
    </source>
</evidence>
<sequence>MVQQPAEGPGKRLEPRTATRRGVAAAAALILTATGIGSAVAATQVTVKNPGKLVAVGPVNTEYGFPAWYEDSNKTRVELCLDGENPLCGFLPGDIPNEAAPISFPGNFPDEAFYMLAGSDLDLPGGGKAVLVLGLEAAFANSVTEGDQVVFGRQRIVVKGGPANTTLEFKHPYGTITIDTDGTGSGKLVEDISPAIGNFGTALKSNIGPFLKWDPAVAPAAPEGYLGDPNQDHAVTGSPFNYNKFSVSGGGLALETSQFGLQGKIATNRGVSADGAFLNGDMIDVFATSGPESQLQVDGQAGLFETTPMASDPGSGRYYARIKVTGTAPEGIKITNIGDKPASSSTVKVAKPSSIAVTKATFDGTALTVAAVSSEAGALTVADLGTLDNPAPGTSAEKSFPVKAPPATVTVRTASGSSASLQVTVSGGAATPSGLDPVTPQPDPGPVVDTGGGTGTVTPPPTGPAPVTAAATAATPTLARGGSVQLDGSASTGAVSYKWRQVSGPTVTLSSDTAAKPVASIPFYAKTTDTAPLAAATAGPATIELVVTDKNGTTSTPATVQLAIQTDTVVLDPSSRHRLGTEMRIQGTSTIGGTAALLVPATAVVIYDTTPGRPVSKLGTATVDTLGAWSLKVKPGPGRQVTSVLVQSSRGGTAAGSISLR</sequence>
<organism evidence="2 3">
    <name type="scientific">Pseudarthrobacter equi</name>
    <dbReference type="NCBI Taxonomy" id="728066"/>
    <lineage>
        <taxon>Bacteria</taxon>
        <taxon>Bacillati</taxon>
        <taxon>Actinomycetota</taxon>
        <taxon>Actinomycetes</taxon>
        <taxon>Micrococcales</taxon>
        <taxon>Micrococcaceae</taxon>
        <taxon>Pseudarthrobacter</taxon>
    </lineage>
</organism>
<gene>
    <name evidence="2" type="ORF">SAMN04489743_3334</name>
</gene>
<keyword evidence="3" id="KW-1185">Reference proteome</keyword>
<feature type="region of interest" description="Disordered" evidence="1">
    <location>
        <begin position="426"/>
        <end position="468"/>
    </location>
</feature>
<dbReference type="AlphaFoldDB" id="A0A1H2B0G6"/>
<dbReference type="RefSeq" id="WP_091722366.1">
    <property type="nucleotide sequence ID" value="NZ_LT629779.1"/>
</dbReference>
<proteinExistence type="predicted"/>
<dbReference type="InterPro" id="IPR013783">
    <property type="entry name" value="Ig-like_fold"/>
</dbReference>
<dbReference type="GO" id="GO:0005975">
    <property type="term" value="P:carbohydrate metabolic process"/>
    <property type="evidence" value="ECO:0007669"/>
    <property type="project" value="UniProtKB-ARBA"/>
</dbReference>
<dbReference type="Proteomes" id="UP000198751">
    <property type="component" value="Chromosome I"/>
</dbReference>
<evidence type="ECO:0000313" key="3">
    <source>
        <dbReference type="Proteomes" id="UP000198751"/>
    </source>
</evidence>
<accession>A0A1H2B0G6</accession>
<reference evidence="3" key="1">
    <citation type="submission" date="2016-10" db="EMBL/GenBank/DDBJ databases">
        <authorList>
            <person name="Varghese N."/>
            <person name="Submissions S."/>
        </authorList>
    </citation>
    <scope>NUCLEOTIDE SEQUENCE [LARGE SCALE GENOMIC DNA]</scope>
    <source>
        <strain evidence="3">IMMIB L-1606</strain>
    </source>
</reference>
<name>A0A1H2B0G6_9MICC</name>